<protein>
    <recommendedName>
        <fullName evidence="3">PIN domain-containing protein</fullName>
    </recommendedName>
</protein>
<dbReference type="Gene3D" id="3.40.50.1010">
    <property type="entry name" value="5'-nuclease"/>
    <property type="match status" value="1"/>
</dbReference>
<gene>
    <name evidence="1" type="ORF">E2N93_06670</name>
</gene>
<evidence type="ECO:0008006" key="3">
    <source>
        <dbReference type="Google" id="ProtNLM"/>
    </source>
</evidence>
<dbReference type="EMBL" id="SNUZ01000008">
    <property type="protein sequence ID" value="MCL3787689.1"/>
    <property type="molecule type" value="Genomic_DNA"/>
</dbReference>
<proteinExistence type="predicted"/>
<evidence type="ECO:0000313" key="1">
    <source>
        <dbReference type="EMBL" id="MCL3787689.1"/>
    </source>
</evidence>
<sequence>MNTSNINLELQEILKNYDDVIFDTCAILSSGFIPLLKRNALKVEQIHKHLLLHSAVINELIRISRTPENDKYELSKETLYILKALEMKKIFKYIGNNRNLKLADQQFLEFVINYRSQNKILVITLDNDLINDILMENELESYSGNTITVMKITDDGFLNEVNSMPKNRRAESHGKVDYLKMFNLDNTNTDNN</sequence>
<evidence type="ECO:0000313" key="2">
    <source>
        <dbReference type="Proteomes" id="UP001056693"/>
    </source>
</evidence>
<dbReference type="RefSeq" id="WP_249376701.1">
    <property type="nucleotide sequence ID" value="NZ_SNUZ01000008.1"/>
</dbReference>
<dbReference type="Proteomes" id="UP001056693">
    <property type="component" value="Unassembled WGS sequence"/>
</dbReference>
<reference evidence="1 2" key="1">
    <citation type="submission" date="2019-03" db="EMBL/GenBank/DDBJ databases">
        <authorList>
            <person name="Molinero N."/>
            <person name="Sanchez B."/>
            <person name="Walker A."/>
            <person name="Duncan S."/>
            <person name="Delgado S."/>
            <person name="Margolles A."/>
        </authorList>
    </citation>
    <scope>NUCLEOTIDE SEQUENCE [LARGE SCALE GENOMIC DNA]</scope>
    <source>
        <strain evidence="1 2">IPLA60002</strain>
    </source>
</reference>
<accession>A0ABT0NJC1</accession>
<name>A0ABT0NJC1_9FIRM</name>
<keyword evidence="2" id="KW-1185">Reference proteome</keyword>
<organism evidence="1 2">
    <name type="scientific">Ruminococcus bromii</name>
    <dbReference type="NCBI Taxonomy" id="40518"/>
    <lineage>
        <taxon>Bacteria</taxon>
        <taxon>Bacillati</taxon>
        <taxon>Bacillota</taxon>
        <taxon>Clostridia</taxon>
        <taxon>Eubacteriales</taxon>
        <taxon>Oscillospiraceae</taxon>
        <taxon>Ruminococcus</taxon>
    </lineage>
</organism>
<comment type="caution">
    <text evidence="1">The sequence shown here is derived from an EMBL/GenBank/DDBJ whole genome shotgun (WGS) entry which is preliminary data.</text>
</comment>